<dbReference type="GO" id="GO:0005886">
    <property type="term" value="C:plasma membrane"/>
    <property type="evidence" value="ECO:0007669"/>
    <property type="project" value="UniProtKB-SubCell"/>
</dbReference>
<evidence type="ECO:0000256" key="4">
    <source>
        <dbReference type="ARBA" id="ARBA00022475"/>
    </source>
</evidence>
<sequence>MTGFLLSAAGFILLTVATGLVRILRGPGDCDRMMAAQLLGTGATAALLLVASATGAPGAVDVALGLALLAAFASVAFVNSAAPPEQNLNNEAGVE</sequence>
<proteinExistence type="inferred from homology"/>
<protein>
    <submittedName>
        <fullName evidence="9">Multicomponent Na+:H+ antiporter subunit F</fullName>
    </submittedName>
</protein>
<dbReference type="Proteomes" id="UP000198755">
    <property type="component" value="Unassembled WGS sequence"/>
</dbReference>
<dbReference type="GO" id="GO:0015385">
    <property type="term" value="F:sodium:proton antiporter activity"/>
    <property type="evidence" value="ECO:0007669"/>
    <property type="project" value="TreeGrafter"/>
</dbReference>
<dbReference type="PANTHER" id="PTHR34702">
    <property type="entry name" value="NA(+)/H(+) ANTIPORTER SUBUNIT F1"/>
    <property type="match status" value="1"/>
</dbReference>
<dbReference type="STRING" id="1612308.SAMN05444581_106218"/>
<evidence type="ECO:0000256" key="7">
    <source>
        <dbReference type="ARBA" id="ARBA00023136"/>
    </source>
</evidence>
<comment type="similarity">
    <text evidence="2">Belongs to the CPA3 antiporters (TC 2.A.63) subunit F family.</text>
</comment>
<keyword evidence="7 8" id="KW-0472">Membrane</keyword>
<dbReference type="Pfam" id="PF04066">
    <property type="entry name" value="MrpF_PhaF"/>
    <property type="match status" value="1"/>
</dbReference>
<keyword evidence="6 8" id="KW-1133">Transmembrane helix</keyword>
<evidence type="ECO:0000313" key="10">
    <source>
        <dbReference type="Proteomes" id="UP000198755"/>
    </source>
</evidence>
<keyword evidence="3" id="KW-0813">Transport</keyword>
<dbReference type="AlphaFoldDB" id="A0A1I3YVI0"/>
<evidence type="ECO:0000256" key="3">
    <source>
        <dbReference type="ARBA" id="ARBA00022448"/>
    </source>
</evidence>
<evidence type="ECO:0000256" key="8">
    <source>
        <dbReference type="SAM" id="Phobius"/>
    </source>
</evidence>
<accession>A0A1I3YVI0</accession>
<dbReference type="RefSeq" id="WP_091681288.1">
    <property type="nucleotide sequence ID" value="NZ_FOSN01000006.1"/>
</dbReference>
<keyword evidence="4" id="KW-1003">Cell membrane</keyword>
<dbReference type="EMBL" id="FOSN01000006">
    <property type="protein sequence ID" value="SFK35858.1"/>
    <property type="molecule type" value="Genomic_DNA"/>
</dbReference>
<evidence type="ECO:0000256" key="5">
    <source>
        <dbReference type="ARBA" id="ARBA00022692"/>
    </source>
</evidence>
<organism evidence="9 10">
    <name type="scientific">Methylocapsa palsarum</name>
    <dbReference type="NCBI Taxonomy" id="1612308"/>
    <lineage>
        <taxon>Bacteria</taxon>
        <taxon>Pseudomonadati</taxon>
        <taxon>Pseudomonadota</taxon>
        <taxon>Alphaproteobacteria</taxon>
        <taxon>Hyphomicrobiales</taxon>
        <taxon>Beijerinckiaceae</taxon>
        <taxon>Methylocapsa</taxon>
    </lineage>
</organism>
<dbReference type="InterPro" id="IPR007208">
    <property type="entry name" value="MrpF/PhaF-like"/>
</dbReference>
<evidence type="ECO:0000256" key="1">
    <source>
        <dbReference type="ARBA" id="ARBA00004651"/>
    </source>
</evidence>
<comment type="subcellular location">
    <subcellularLocation>
        <location evidence="1">Cell membrane</location>
        <topology evidence="1">Multi-pass membrane protein</topology>
    </subcellularLocation>
</comment>
<evidence type="ECO:0000313" key="9">
    <source>
        <dbReference type="EMBL" id="SFK35858.1"/>
    </source>
</evidence>
<keyword evidence="10" id="KW-1185">Reference proteome</keyword>
<reference evidence="9 10" key="1">
    <citation type="submission" date="2016-10" db="EMBL/GenBank/DDBJ databases">
        <authorList>
            <person name="de Groot N.N."/>
        </authorList>
    </citation>
    <scope>NUCLEOTIDE SEQUENCE [LARGE SCALE GENOMIC DNA]</scope>
    <source>
        <strain evidence="9 10">NE2</strain>
    </source>
</reference>
<keyword evidence="5 8" id="KW-0812">Transmembrane</keyword>
<evidence type="ECO:0000256" key="6">
    <source>
        <dbReference type="ARBA" id="ARBA00022989"/>
    </source>
</evidence>
<name>A0A1I3YVI0_9HYPH</name>
<feature type="transmembrane region" description="Helical" evidence="8">
    <location>
        <begin position="35"/>
        <end position="55"/>
    </location>
</feature>
<gene>
    <name evidence="9" type="ORF">SAMN05444581_106218</name>
</gene>
<dbReference type="OrthoDB" id="8253900at2"/>
<evidence type="ECO:0000256" key="2">
    <source>
        <dbReference type="ARBA" id="ARBA00009212"/>
    </source>
</evidence>
<dbReference type="PANTHER" id="PTHR34702:SF1">
    <property type="entry name" value="NA(+)_H(+) ANTIPORTER SUBUNIT F"/>
    <property type="match status" value="1"/>
</dbReference>